<evidence type="ECO:0000313" key="2">
    <source>
        <dbReference type="Proteomes" id="UP000655366"/>
    </source>
</evidence>
<proteinExistence type="predicted"/>
<name>A0A931G9S4_9MICC</name>
<protein>
    <submittedName>
        <fullName evidence="1">Uncharacterized protein</fullName>
    </submittedName>
</protein>
<sequence>MPHLHTLAEYRDAIEQFAIYPEAGTGSHRAQRHVTLGLYSEMIGAVSADYQKAERDDAGKFTTDRLVDIKRQLGDSLWYITRGLVEFDTRNAGLIWGKSLHELQMSVHVERSILEAWMTVPRVVVQTDFSQYQDVLTLLHLLGISAARHGWSIQDLAFANVAKLKDRADRGVLQGAGEYR</sequence>
<reference evidence="1 2" key="1">
    <citation type="submission" date="2020-11" db="EMBL/GenBank/DDBJ databases">
        <title>Arthrobacter antarcticus sp. nov., isolated from Antarctic Soil.</title>
        <authorList>
            <person name="Li J."/>
        </authorList>
    </citation>
    <scope>NUCLEOTIDE SEQUENCE [LARGE SCALE GENOMIC DNA]</scope>
    <source>
        <strain evidence="1 2">Z1-20</strain>
    </source>
</reference>
<organism evidence="1 2">
    <name type="scientific">Arthrobacter terrae</name>
    <dbReference type="NCBI Taxonomy" id="2935737"/>
    <lineage>
        <taxon>Bacteria</taxon>
        <taxon>Bacillati</taxon>
        <taxon>Actinomycetota</taxon>
        <taxon>Actinomycetes</taxon>
        <taxon>Micrococcales</taxon>
        <taxon>Micrococcaceae</taxon>
        <taxon>Arthrobacter</taxon>
    </lineage>
</organism>
<accession>A0A931G9S4</accession>
<dbReference type="EMBL" id="JADNYM010000006">
    <property type="protein sequence ID" value="MBG0738987.1"/>
    <property type="molecule type" value="Genomic_DNA"/>
</dbReference>
<dbReference type="AlphaFoldDB" id="A0A931G9S4"/>
<dbReference type="RefSeq" id="WP_196395936.1">
    <property type="nucleotide sequence ID" value="NZ_JADNYM010000006.1"/>
</dbReference>
<gene>
    <name evidence="1" type="ORF">IV500_06060</name>
</gene>
<dbReference type="Proteomes" id="UP000655366">
    <property type="component" value="Unassembled WGS sequence"/>
</dbReference>
<comment type="caution">
    <text evidence="1">The sequence shown here is derived from an EMBL/GenBank/DDBJ whole genome shotgun (WGS) entry which is preliminary data.</text>
</comment>
<keyword evidence="2" id="KW-1185">Reference proteome</keyword>
<evidence type="ECO:0000313" key="1">
    <source>
        <dbReference type="EMBL" id="MBG0738987.1"/>
    </source>
</evidence>